<dbReference type="Proteomes" id="UP000076722">
    <property type="component" value="Unassembled WGS sequence"/>
</dbReference>
<gene>
    <name evidence="1" type="ORF">SISNIDRAFT_459529</name>
</gene>
<organism evidence="1 2">
    <name type="scientific">Sistotremastrum niveocremeum HHB9708</name>
    <dbReference type="NCBI Taxonomy" id="1314777"/>
    <lineage>
        <taxon>Eukaryota</taxon>
        <taxon>Fungi</taxon>
        <taxon>Dikarya</taxon>
        <taxon>Basidiomycota</taxon>
        <taxon>Agaricomycotina</taxon>
        <taxon>Agaricomycetes</taxon>
        <taxon>Sistotremastrales</taxon>
        <taxon>Sistotremastraceae</taxon>
        <taxon>Sertulicium</taxon>
        <taxon>Sertulicium niveocremeum</taxon>
    </lineage>
</organism>
<dbReference type="EMBL" id="KV419434">
    <property type="protein sequence ID" value="KZS88695.1"/>
    <property type="molecule type" value="Genomic_DNA"/>
</dbReference>
<keyword evidence="2" id="KW-1185">Reference proteome</keyword>
<evidence type="ECO:0000313" key="2">
    <source>
        <dbReference type="Proteomes" id="UP000076722"/>
    </source>
</evidence>
<name>A0A164PG53_9AGAM</name>
<reference evidence="1 2" key="1">
    <citation type="journal article" date="2016" name="Mol. Biol. Evol.">
        <title>Comparative Genomics of Early-Diverging Mushroom-Forming Fungi Provides Insights into the Origins of Lignocellulose Decay Capabilities.</title>
        <authorList>
            <person name="Nagy L.G."/>
            <person name="Riley R."/>
            <person name="Tritt A."/>
            <person name="Adam C."/>
            <person name="Daum C."/>
            <person name="Floudas D."/>
            <person name="Sun H."/>
            <person name="Yadav J.S."/>
            <person name="Pangilinan J."/>
            <person name="Larsson K.H."/>
            <person name="Matsuura K."/>
            <person name="Barry K."/>
            <person name="Labutti K."/>
            <person name="Kuo R."/>
            <person name="Ohm R.A."/>
            <person name="Bhattacharya S.S."/>
            <person name="Shirouzu T."/>
            <person name="Yoshinaga Y."/>
            <person name="Martin F.M."/>
            <person name="Grigoriev I.V."/>
            <person name="Hibbett D.S."/>
        </authorList>
    </citation>
    <scope>NUCLEOTIDE SEQUENCE [LARGE SCALE GENOMIC DNA]</scope>
    <source>
        <strain evidence="1 2">HHB9708</strain>
    </source>
</reference>
<sequence>MSRIQSIPTDIILKILDGESIEDIVALAQATSLCYESAKTIRSLWLNAHDTVDISILAGHTIHTIPVEYIFALALRCVHLRRKLDSSLCTPKHFHPLFRYVDSYWDNRLALMSIPGSRFLIVHIEDRLYVLEPFASLSDLTSLDPLLRTDGNIIGCDLETVGNGDVVLAVLYGSRSDGERRDVELISLSFPPDVTSFTHNRVDRCTISCAPVSIAIRSGLILSRTHSFSGFLLYAVDRRVGVKVTLDLPFDLIRFVLVSAKFVASIPKASLVLSITYRTGESVVMTVLVDIPDLPQTPLDSSSREPHIIWTPVKLGLTHTYLHPYLHPSPTISPLVDVLSEDHIPVDFLIVSDTPGNQRQLVAIVFDKHQNALTGVALRPRGRGNSIFLEARQSVHSMPMYPLQVRQTSTLRFLDCAIIRFLNQSRTKILASHFVIPPEVYEFDQAFVRHVDVLNGRLYVEISHSSNDNEARKPRNLFVIQY</sequence>
<evidence type="ECO:0008006" key="3">
    <source>
        <dbReference type="Google" id="ProtNLM"/>
    </source>
</evidence>
<proteinExistence type="predicted"/>
<dbReference type="AlphaFoldDB" id="A0A164PG53"/>
<protein>
    <recommendedName>
        <fullName evidence="3">F-box domain-containing protein</fullName>
    </recommendedName>
</protein>
<evidence type="ECO:0000313" key="1">
    <source>
        <dbReference type="EMBL" id="KZS88695.1"/>
    </source>
</evidence>
<accession>A0A164PG53</accession>